<name>A0A1G4VKD0_9MYCO</name>
<proteinExistence type="predicted"/>
<evidence type="ECO:0000313" key="2">
    <source>
        <dbReference type="EMBL" id="SCX08086.1"/>
    </source>
</evidence>
<dbReference type="EMBL" id="FMUB01000002">
    <property type="protein sequence ID" value="SCX08086.1"/>
    <property type="molecule type" value="Genomic_DNA"/>
</dbReference>
<dbReference type="AlphaFoldDB" id="A0A1G4VKD0"/>
<protein>
    <submittedName>
        <fullName evidence="2">Uncharacterized protein</fullName>
    </submittedName>
</protein>
<reference evidence="3" key="1">
    <citation type="submission" date="2016-10" db="EMBL/GenBank/DDBJ databases">
        <authorList>
            <person name="Varghese N."/>
            <person name="Submissions S."/>
        </authorList>
    </citation>
    <scope>NUCLEOTIDE SEQUENCE [LARGE SCALE GENOMIC DNA]</scope>
    <source>
        <strain evidence="3">UNC267MFSha1.1M11</strain>
    </source>
</reference>
<reference evidence="2" key="2">
    <citation type="submission" date="2016-10" db="EMBL/GenBank/DDBJ databases">
        <authorList>
            <person name="de Groot N.N."/>
        </authorList>
    </citation>
    <scope>NUCLEOTIDE SEQUENCE [LARGE SCALE GENOMIC DNA]</scope>
    <source>
        <strain evidence="2">UNC267MFSha1.1M11</strain>
    </source>
</reference>
<reference evidence="1 4" key="3">
    <citation type="submission" date="2020-07" db="EMBL/GenBank/DDBJ databases">
        <title>Draft genome sequence of four isobutane-metabolizing strains capable of cometabolically degrading diverse ether contaminants.</title>
        <authorList>
            <person name="Chen W."/>
            <person name="Faulkner N."/>
            <person name="Smith C."/>
            <person name="Hyman M."/>
        </authorList>
    </citation>
    <scope>NUCLEOTIDE SEQUENCE [LARGE SCALE GENOMIC DNA]</scope>
    <source>
        <strain evidence="1 4">2A</strain>
    </source>
</reference>
<sequence length="179" mass="18177">MSTSLRVWYSAVFAVGAGAIVAGVVLAQPTQITAAGAPVPTQAGVALMSANPTVSMKVQAGATQQWVTKFMPALGRVNDSIKSLQAAAEGQDFGAMQASCDRLSKAAGDIEAMLPAPRRDMTAALQSAVDSYQQAGAKCDTLTPEGGQAAVQAISVDVKNGMTAMDQATTIYKNAAGPG</sequence>
<evidence type="ECO:0000313" key="1">
    <source>
        <dbReference type="EMBL" id="QNJ92669.1"/>
    </source>
</evidence>
<accession>A0A1G4VKD0</accession>
<dbReference type="STRING" id="1502745.SAMN02799620_01148"/>
<evidence type="ECO:0000313" key="4">
    <source>
        <dbReference type="Proteomes" id="UP000515498"/>
    </source>
</evidence>
<dbReference type="EMBL" id="CP059894">
    <property type="protein sequence ID" value="QNJ92669.1"/>
    <property type="molecule type" value="Genomic_DNA"/>
</dbReference>
<gene>
    <name evidence="1" type="ORF">HZU40_31940</name>
    <name evidence="2" type="ORF">SAMN02799620_01148</name>
</gene>
<dbReference type="Proteomes" id="UP000199707">
    <property type="component" value="Unassembled WGS sequence"/>
</dbReference>
<evidence type="ECO:0000313" key="3">
    <source>
        <dbReference type="Proteomes" id="UP000199707"/>
    </source>
</evidence>
<organism evidence="2 3">
    <name type="scientific">Mycolicibacterium fluoranthenivorans</name>
    <dbReference type="NCBI Taxonomy" id="258505"/>
    <lineage>
        <taxon>Bacteria</taxon>
        <taxon>Bacillati</taxon>
        <taxon>Actinomycetota</taxon>
        <taxon>Actinomycetes</taxon>
        <taxon>Mycobacteriales</taxon>
        <taxon>Mycobacteriaceae</taxon>
        <taxon>Mycolicibacterium</taxon>
    </lineage>
</organism>
<dbReference type="KEGG" id="mflu:HZU40_31940"/>
<dbReference type="Proteomes" id="UP000515498">
    <property type="component" value="Chromosome"/>
</dbReference>
<dbReference type="RefSeq" id="WP_090354498.1">
    <property type="nucleotide sequence ID" value="NZ_CP059894.1"/>
</dbReference>